<comment type="subcellular location">
    <subcellularLocation>
        <location evidence="1">Membrane</location>
        <topology evidence="1">Lipid-anchor</topology>
    </subcellularLocation>
</comment>
<keyword evidence="3" id="KW-0309">Germination</keyword>
<proteinExistence type="inferred from homology"/>
<keyword evidence="5" id="KW-0472">Membrane</keyword>
<dbReference type="KEGG" id="acae:HYG86_08095"/>
<evidence type="ECO:0000256" key="5">
    <source>
        <dbReference type="ARBA" id="ARBA00023136"/>
    </source>
</evidence>
<dbReference type="Gene3D" id="3.30.300.210">
    <property type="entry name" value="Nutrient germinant receptor protein C, domain 3"/>
    <property type="match status" value="1"/>
</dbReference>
<dbReference type="InterPro" id="IPR008844">
    <property type="entry name" value="Spore_GerAC-like"/>
</dbReference>
<dbReference type="NCBIfam" id="TIGR02887">
    <property type="entry name" value="spore_ger_x_C"/>
    <property type="match status" value="1"/>
</dbReference>
<evidence type="ECO:0000256" key="2">
    <source>
        <dbReference type="ARBA" id="ARBA00007886"/>
    </source>
</evidence>
<comment type="similarity">
    <text evidence="2">Belongs to the GerABKC lipoprotein family.</text>
</comment>
<evidence type="ECO:0000256" key="3">
    <source>
        <dbReference type="ARBA" id="ARBA00022544"/>
    </source>
</evidence>
<feature type="domain" description="Spore germination protein N-terminal" evidence="10">
    <location>
        <begin position="23"/>
        <end position="194"/>
    </location>
</feature>
<dbReference type="Proteomes" id="UP000516160">
    <property type="component" value="Chromosome"/>
</dbReference>
<evidence type="ECO:0000313" key="12">
    <source>
        <dbReference type="Proteomes" id="UP000516160"/>
    </source>
</evidence>
<dbReference type="Gene3D" id="6.20.190.10">
    <property type="entry name" value="Nutrient germinant receptor protein C, domain 1"/>
    <property type="match status" value="1"/>
</dbReference>
<keyword evidence="12" id="KW-1185">Reference proteome</keyword>
<gene>
    <name evidence="11" type="ORF">HYG86_08095</name>
</gene>
<dbReference type="PANTHER" id="PTHR35789">
    <property type="entry name" value="SPORE GERMINATION PROTEIN B3"/>
    <property type="match status" value="1"/>
</dbReference>
<evidence type="ECO:0000256" key="8">
    <source>
        <dbReference type="SAM" id="SignalP"/>
    </source>
</evidence>
<accession>A0A7G9W7T7</accession>
<dbReference type="GO" id="GO:0016020">
    <property type="term" value="C:membrane"/>
    <property type="evidence" value="ECO:0007669"/>
    <property type="project" value="UniProtKB-SubCell"/>
</dbReference>
<keyword evidence="4 8" id="KW-0732">Signal</keyword>
<dbReference type="InterPro" id="IPR038501">
    <property type="entry name" value="Spore_GerAC_C_sf"/>
</dbReference>
<dbReference type="GO" id="GO:0009847">
    <property type="term" value="P:spore germination"/>
    <property type="evidence" value="ECO:0007669"/>
    <property type="project" value="InterPro"/>
</dbReference>
<evidence type="ECO:0000256" key="4">
    <source>
        <dbReference type="ARBA" id="ARBA00022729"/>
    </source>
</evidence>
<reference evidence="11 12" key="1">
    <citation type="submission" date="2020-07" db="EMBL/GenBank/DDBJ databases">
        <title>Alkalicella. sp. LB2 genome.</title>
        <authorList>
            <person name="Postec A."/>
            <person name="Quemeneur M."/>
        </authorList>
    </citation>
    <scope>NUCLEOTIDE SEQUENCE [LARGE SCALE GENOMIC DNA]</scope>
    <source>
        <strain evidence="11 12">LB2</strain>
    </source>
</reference>
<dbReference type="Pfam" id="PF25198">
    <property type="entry name" value="Spore_GerAC_N"/>
    <property type="match status" value="1"/>
</dbReference>
<organism evidence="11 12">
    <name type="scientific">Alkalicella caledoniensis</name>
    <dbReference type="NCBI Taxonomy" id="2731377"/>
    <lineage>
        <taxon>Bacteria</taxon>
        <taxon>Bacillati</taxon>
        <taxon>Bacillota</taxon>
        <taxon>Clostridia</taxon>
        <taxon>Eubacteriales</taxon>
        <taxon>Proteinivoracaceae</taxon>
        <taxon>Alkalicella</taxon>
    </lineage>
</organism>
<dbReference type="RefSeq" id="WP_213168701.1">
    <property type="nucleotide sequence ID" value="NZ_CP058559.1"/>
</dbReference>
<dbReference type="EMBL" id="CP058559">
    <property type="protein sequence ID" value="QNO14749.1"/>
    <property type="molecule type" value="Genomic_DNA"/>
</dbReference>
<name>A0A7G9W7T7_ALKCA</name>
<dbReference type="AlphaFoldDB" id="A0A7G9W7T7"/>
<protein>
    <submittedName>
        <fullName evidence="11">Ger(X)C family spore germination protein</fullName>
    </submittedName>
</protein>
<evidence type="ECO:0000256" key="6">
    <source>
        <dbReference type="ARBA" id="ARBA00023139"/>
    </source>
</evidence>
<dbReference type="Pfam" id="PF05504">
    <property type="entry name" value="Spore_GerAC"/>
    <property type="match status" value="1"/>
</dbReference>
<keyword evidence="6" id="KW-0564">Palmitate</keyword>
<evidence type="ECO:0000259" key="9">
    <source>
        <dbReference type="Pfam" id="PF05504"/>
    </source>
</evidence>
<feature type="domain" description="Spore germination GerAC-like C-terminal" evidence="9">
    <location>
        <begin position="211"/>
        <end position="374"/>
    </location>
</feature>
<evidence type="ECO:0000256" key="1">
    <source>
        <dbReference type="ARBA" id="ARBA00004635"/>
    </source>
</evidence>
<feature type="chain" id="PRO_5038336599" evidence="8">
    <location>
        <begin position="19"/>
        <end position="383"/>
    </location>
</feature>
<evidence type="ECO:0000256" key="7">
    <source>
        <dbReference type="ARBA" id="ARBA00023288"/>
    </source>
</evidence>
<feature type="signal peptide" evidence="8">
    <location>
        <begin position="1"/>
        <end position="18"/>
    </location>
</feature>
<evidence type="ECO:0000313" key="11">
    <source>
        <dbReference type="EMBL" id="QNO14749.1"/>
    </source>
</evidence>
<evidence type="ECO:0000259" key="10">
    <source>
        <dbReference type="Pfam" id="PF25198"/>
    </source>
</evidence>
<keyword evidence="7" id="KW-0449">Lipoprotein</keyword>
<dbReference type="InterPro" id="IPR046953">
    <property type="entry name" value="Spore_GerAC-like_C"/>
</dbReference>
<dbReference type="InterPro" id="IPR057336">
    <property type="entry name" value="GerAC_N"/>
</dbReference>
<sequence length="383" mass="42833">MKKICVLLIIILVATTQASCWSRREIEDLGFVMGLGVCRTDAGLYTITVQFANPSAIVAENPDQRYIYTIMEGHGLSIFDALRNLSMVAGRRLFLSHVNVIIIEESLAKEGIKDFLGFLLQDMEVRLEQEVFISKIPPKEILDTPNTLGVIPAMALHSMALNQGANSKIYVADLHEALEAVHSPVNNFVTSLVEIIPAPTENEMDFLNLTEIAIFEHDRLIGYLHHEDGQSYNFITNNFENGVIVFERSEKEDIITIEVLQSTTDIVPKYSNGKVGFDISLDVNGNIAGRTIQTELREPVIIEDVNNQFAKVLLDKLNKSIITAQQDFGVDYYNLSGHFARKYPKEFANMKDDWNKHFAEADITVTVKTEIVHSALGTLGGDE</sequence>
<dbReference type="PANTHER" id="PTHR35789:SF1">
    <property type="entry name" value="SPORE GERMINATION PROTEIN B3"/>
    <property type="match status" value="1"/>
</dbReference>